<dbReference type="PANTHER" id="PTHR12277:SF81">
    <property type="entry name" value="PROTEIN ABHD13"/>
    <property type="match status" value="1"/>
</dbReference>
<dbReference type="InterPro" id="IPR022742">
    <property type="entry name" value="Hydrolase_4"/>
</dbReference>
<name>A0A3M9N0U6_9BACT</name>
<dbReference type="Proteomes" id="UP000272117">
    <property type="component" value="Unassembled WGS sequence"/>
</dbReference>
<dbReference type="InterPro" id="IPR029058">
    <property type="entry name" value="AB_hydrolase_fold"/>
</dbReference>
<keyword evidence="2" id="KW-0378">Hydrolase</keyword>
<dbReference type="AlphaFoldDB" id="A0A3M9N0U6"/>
<proteinExistence type="predicted"/>
<reference evidence="2 3" key="1">
    <citation type="submission" date="2018-11" db="EMBL/GenBank/DDBJ databases">
        <title>Rufibacter latericius sp. nov., isolated from water in Baiyang Lake.</title>
        <authorList>
            <person name="Yang Y."/>
        </authorList>
    </citation>
    <scope>NUCLEOTIDE SEQUENCE [LARGE SCALE GENOMIC DNA]</scope>
    <source>
        <strain evidence="2 3">R-22-1c-1</strain>
    </source>
</reference>
<feature type="domain" description="Serine aminopeptidase S33" evidence="1">
    <location>
        <begin position="71"/>
        <end position="185"/>
    </location>
</feature>
<protein>
    <submittedName>
        <fullName evidence="2">Alpha/beta hydrolase</fullName>
    </submittedName>
</protein>
<dbReference type="PANTHER" id="PTHR12277">
    <property type="entry name" value="ALPHA/BETA HYDROLASE DOMAIN-CONTAINING PROTEIN"/>
    <property type="match status" value="1"/>
</dbReference>
<dbReference type="Gene3D" id="3.40.50.1820">
    <property type="entry name" value="alpha/beta hydrolase"/>
    <property type="match status" value="1"/>
</dbReference>
<keyword evidence="3" id="KW-1185">Reference proteome</keyword>
<evidence type="ECO:0000259" key="1">
    <source>
        <dbReference type="Pfam" id="PF12146"/>
    </source>
</evidence>
<evidence type="ECO:0000313" key="3">
    <source>
        <dbReference type="Proteomes" id="UP000272117"/>
    </source>
</evidence>
<dbReference type="EMBL" id="RJJD01000001">
    <property type="protein sequence ID" value="RNI31346.1"/>
    <property type="molecule type" value="Genomic_DNA"/>
</dbReference>
<organism evidence="2 3">
    <name type="scientific">Rufibacter latericius</name>
    <dbReference type="NCBI Taxonomy" id="2487040"/>
    <lineage>
        <taxon>Bacteria</taxon>
        <taxon>Pseudomonadati</taxon>
        <taxon>Bacteroidota</taxon>
        <taxon>Cytophagia</taxon>
        <taxon>Cytophagales</taxon>
        <taxon>Hymenobacteraceae</taxon>
        <taxon>Rufibacter</taxon>
    </lineage>
</organism>
<dbReference type="SUPFAM" id="SSF53474">
    <property type="entry name" value="alpha/beta-Hydrolases"/>
    <property type="match status" value="1"/>
</dbReference>
<dbReference type="OrthoDB" id="9777090at2"/>
<dbReference type="GO" id="GO:0016787">
    <property type="term" value="F:hydrolase activity"/>
    <property type="evidence" value="ECO:0007669"/>
    <property type="project" value="UniProtKB-KW"/>
</dbReference>
<sequence length="266" mass="30519">MMRILLSFLKIGLLLYVAVCAVLYFLQEKLIFFPEKLSPGFKFRFPQTFQEISLQTPDQVQLHGVLFKANQPQGVILYLHGNAGSVHSWGDVAPIYTNLGYDVFLLDYRGYGKSEGRISSQRQIYQDVQVAYDFLKARYAEQDIVVLGYSIGTGPATKLAAENKPRLLILQAPYYSLTDLMRHYFPFVPPLILKYKFETYKFLPKCTMPVVLFHGEQDEIIYYGSSLRLSQLFKDTDTLITLKGQTHNGMSSNPAYLTQLQRVLQR</sequence>
<accession>A0A3M9N0U6</accession>
<dbReference type="Pfam" id="PF12146">
    <property type="entry name" value="Hydrolase_4"/>
    <property type="match status" value="1"/>
</dbReference>
<gene>
    <name evidence="2" type="ORF">EFB08_02130</name>
</gene>
<evidence type="ECO:0000313" key="2">
    <source>
        <dbReference type="EMBL" id="RNI31346.1"/>
    </source>
</evidence>
<comment type="caution">
    <text evidence="2">The sequence shown here is derived from an EMBL/GenBank/DDBJ whole genome shotgun (WGS) entry which is preliminary data.</text>
</comment>